<name>A0A894KEJ5_9VIRU</name>
<dbReference type="EMBL" id="MW434493">
    <property type="protein sequence ID" value="QRW42515.1"/>
    <property type="molecule type" value="Genomic_RNA"/>
</dbReference>
<evidence type="ECO:0000313" key="4">
    <source>
        <dbReference type="EMBL" id="QRW42516.1"/>
    </source>
</evidence>
<feature type="region of interest" description="Disordered" evidence="1">
    <location>
        <begin position="1"/>
        <end position="40"/>
    </location>
</feature>
<sequence length="316" mass="34422">MSQEGQKNTLVSRRFRGRRQRSSQPKAAVSHHELFGGSLKVPQNPPSVAYQPWNHLTVVHAGSTSTTGEITITVPDLVAQLRSQTDPIGTGLSKTTIINLKLQRVRAWNLTGNMIALSVDDFSDTAKSIADVDALCGLVDTGSKNHTPAVGYDIPSTHRNLVLRNDKLTSTSVLYHVMAPSSDTVVIYTTVLWKFDGPSKFSTFNSTMLDIVRTINENVQGMAAGVSALRETVEDLDARAKKHQGLAIGNTIVDGALKAVPYVISVAAKEDDRMERVIKALENMKVVPDVPLNVWLDTVTTTSFDRISDIDDDVEG</sequence>
<protein>
    <submittedName>
        <fullName evidence="4">Uncharacterized protein</fullName>
    </submittedName>
</protein>
<organism evidence="4">
    <name type="scientific">Nefer virus</name>
    <dbReference type="NCBI Taxonomy" id="2800931"/>
    <lineage>
        <taxon>Viruses</taxon>
        <taxon>Riboviria</taxon>
    </lineage>
</organism>
<accession>A0A894KEJ5</accession>
<evidence type="ECO:0000313" key="3">
    <source>
        <dbReference type="EMBL" id="QRW42515.1"/>
    </source>
</evidence>
<dbReference type="EMBL" id="MW434494">
    <property type="protein sequence ID" value="QRW42516.1"/>
    <property type="molecule type" value="Genomic_RNA"/>
</dbReference>
<reference evidence="4" key="1">
    <citation type="journal article" date="2020" name="bioRxiv">
        <title>Single mosquito metatranscriptomics identifies vectors, emerging pathogens and reservoirs in one assay.</title>
        <authorList>
            <person name="Batson J."/>
            <person name="Dudas G."/>
            <person name="Haas-Stapleton E."/>
            <person name="Kistler A.L."/>
            <person name="Li L.M."/>
            <person name="Logan P."/>
            <person name="Ratnasiri K."/>
            <person name="Retallack H."/>
        </authorList>
    </citation>
    <scope>NUCLEOTIDE SEQUENCE</scope>
    <source>
        <strain evidence="4">CMS002_020a_SAND</strain>
        <strain evidence="3">CMS002_020b_SAND</strain>
        <strain evidence="2">CMS002_020c_SAND</strain>
    </source>
</reference>
<evidence type="ECO:0000313" key="2">
    <source>
        <dbReference type="EMBL" id="QRW42513.1"/>
    </source>
</evidence>
<dbReference type="EMBL" id="MW434491">
    <property type="protein sequence ID" value="QRW42513.1"/>
    <property type="molecule type" value="Genomic_RNA"/>
</dbReference>
<feature type="compositionally biased region" description="Polar residues" evidence="1">
    <location>
        <begin position="1"/>
        <end position="11"/>
    </location>
</feature>
<evidence type="ECO:0000256" key="1">
    <source>
        <dbReference type="SAM" id="MobiDB-lite"/>
    </source>
</evidence>
<proteinExistence type="predicted"/>